<keyword evidence="3" id="KW-1185">Reference proteome</keyword>
<geneLocation type="plasmid" evidence="2 3">
    <name>pOM4</name>
</geneLocation>
<dbReference type="InterPro" id="IPR027417">
    <property type="entry name" value="P-loop_NTPase"/>
</dbReference>
<dbReference type="EMBL" id="CP062230">
    <property type="protein sequence ID" value="UVC19299.1"/>
    <property type="molecule type" value="Genomic_DNA"/>
</dbReference>
<organism evidence="2 3">
    <name type="scientific">Mesorhizobium onobrychidis</name>
    <dbReference type="NCBI Taxonomy" id="2775404"/>
    <lineage>
        <taxon>Bacteria</taxon>
        <taxon>Pseudomonadati</taxon>
        <taxon>Pseudomonadota</taxon>
        <taxon>Alphaproteobacteria</taxon>
        <taxon>Hyphomicrobiales</taxon>
        <taxon>Phyllobacteriaceae</taxon>
        <taxon>Mesorhizobium</taxon>
    </lineage>
</organism>
<keyword evidence="1" id="KW-0472">Membrane</keyword>
<feature type="transmembrane region" description="Helical" evidence="1">
    <location>
        <begin position="737"/>
        <end position="761"/>
    </location>
</feature>
<name>A0ABY5R926_9HYPH</name>
<reference evidence="2" key="1">
    <citation type="submission" date="2020-09" db="EMBL/GenBank/DDBJ databases">
        <title>Rhizobia associated with sainfoin plants.</title>
        <authorList>
            <person name="Asharfi S."/>
            <person name="Kuzmanovic N."/>
            <person name="Bunk B."/>
            <person name="Sproeer C."/>
            <person name="Becker M."/>
            <person name="Thuenen T."/>
        </authorList>
    </citation>
    <scope>NUCLEOTIDE SEQUENCE</scope>
    <source>
        <strain evidence="2">OM4</strain>
        <plasmid evidence="2">pOM4</plasmid>
    </source>
</reference>
<keyword evidence="2" id="KW-0614">Plasmid</keyword>
<keyword evidence="1" id="KW-1133">Transmembrane helix</keyword>
<accession>A0ABY5R926</accession>
<dbReference type="SUPFAM" id="SSF52540">
    <property type="entry name" value="P-loop containing nucleoside triphosphate hydrolases"/>
    <property type="match status" value="1"/>
</dbReference>
<protein>
    <recommendedName>
        <fullName evidence="4">ATP-binding protein</fullName>
    </recommendedName>
</protein>
<keyword evidence="1" id="KW-0812">Transmembrane</keyword>
<evidence type="ECO:0008006" key="4">
    <source>
        <dbReference type="Google" id="ProtNLM"/>
    </source>
</evidence>
<gene>
    <name evidence="2" type="ORF">IHQ72_35935</name>
</gene>
<dbReference type="RefSeq" id="WP_258124147.1">
    <property type="nucleotide sequence ID" value="NZ_CP062230.1"/>
</dbReference>
<dbReference type="Gene3D" id="3.40.50.300">
    <property type="entry name" value="P-loop containing nucleotide triphosphate hydrolases"/>
    <property type="match status" value="1"/>
</dbReference>
<feature type="transmembrane region" description="Helical" evidence="1">
    <location>
        <begin position="7"/>
        <end position="27"/>
    </location>
</feature>
<dbReference type="Proteomes" id="UP001058098">
    <property type="component" value="Plasmid pOM4"/>
</dbReference>
<evidence type="ECO:0000256" key="1">
    <source>
        <dbReference type="SAM" id="Phobius"/>
    </source>
</evidence>
<evidence type="ECO:0000313" key="3">
    <source>
        <dbReference type="Proteomes" id="UP001058098"/>
    </source>
</evidence>
<sequence>MQKVGQAVLGAVASGVIVMNCVFTIAWSSEESLPRSAEQLTLPRLHSHLAAERVDILVGRWLAQMDPADVDGSIAAIELLDGAPKAFVDAAVSRLRKSGDLEKIFAAGNAAQVDRLRNSVAINQSGLRDLLWRDYLLSLQSALAARSEIDVIALMPSAEFMQPLPEPVAVALLAALEDGQLGNQARDETSRLLIRKWDSLGDEVSRLRGWLSAQDVQGDGSANRKQVARSVLARLGQPLSGEDLGILLSEGDAGSRMAALDQLKSNEPQRWAQLYDDIQQTTALETWDLASIDHFIEAAGLAQAATLDGWSATIKLSSSPGDELECADLRWRLSLLSRQSTPRGARFEMLWDLLSKRSSCRDDISSEVDKALVAVAGGELRSLVMAVTDRDGPGQLANAPLRLPFVSQSISDLLEARLAAGDSAGAERLLDLGVVPSAIGLEKLGYWTKAFSWPPARTVTVADLRALMTAKGAPSTAFETAAHLAADTTMSIPLRSTALLALAGRSESDLEAFISALSDSNAAIARPALILLARSYDEAYKLKGLLVPDAELMGDVRTRPNLSAGALILLRSLVRYDQVFATGYADAIGEDHWRTKPGEPCLVLAEAPAATPQTLVPAFNALPTSDAKKRDAILACVLLLSEPRSATARLAKGWGGGAPEDAAVLLEGIRTLWEDEAFRSALSTDVITKLGQIVSGAVRDLPYQASSMQTLAYWRDQLAITAPNESQSIASELRKQWIVVAIAAVPAGLMAHLALWVVLLTTYPRSPWIQAVVFWNPFVRKLLGLGYIDLVLLHVGFARRQLFAPFKVALLGDIVAENLTQLDRLSYFKDSRVRHRQTVTSRHSQAADKEMPILEALYRHRGRVLLLGKSGLGKSSFLRFSLAERAREGRDVIVYLRADQCRQGVETEIEQRMSGLGKEQDLLRSMIYSGRIYVYIDGYNEVDLTTQDLITGFLSRYPYANILVASQIPLRGFGTIDRFSIVPLGADSVRAFLLSREAVLAEGALIRGDLFEKIATDFLQQVNSASQDDVERRAFDEILSNPMDLTSVAILLGDGRTPDLFALEAQQFEGISRRLAETGVMFRTAAFSSALLDQRLQDQENLQRLPFQPEVVALIAGKLALVRTDADEAGAVASQEVRFRHDRIRDFFTHFAFLAIDQETRTKYAEEARFSGVFPYLARALPPSEAEELRELLITRAAEIEDHRVSDSFVREYSWRQRIFAQDAEWMLSYDLPEAREADRKLFDLAARRQELSCELNTQRDAISNARGMTRILATADASAIRDAAIGILCAVGATAETSADGVATGVLRGPTGDSLRVVGLGQIGPIKSFHVEVLASRTMAADTTLLVVTNARVGQDPKDRPPDLDPADAQLLKRAGARVVSARDLYTAFMDARGKGVTEDFWRRPPFAETAMLVEHLDQ</sequence>
<feature type="transmembrane region" description="Helical" evidence="1">
    <location>
        <begin position="782"/>
        <end position="798"/>
    </location>
</feature>
<proteinExistence type="predicted"/>
<evidence type="ECO:0000313" key="2">
    <source>
        <dbReference type="EMBL" id="UVC19299.1"/>
    </source>
</evidence>